<sequence length="300" mass="32985">MIRSRLFLFCATARVVLAVACVVWTGSYLYTPEIQLRHATSLYPTPHIMVPPPIVTNIQGDYVDYLPDGTVVQSNTPRLPTTPRTPTSRSPKKRNAAEMYTPKRPEVPCRECRRRKIGCDKEMPACTSCARRRVPCVYDAKKKRADPEPVPEPVPQPQLEARLEPEPESELRNENGLGDWPPEYFTMTPVQAEVDAQLSSGPMLHLMPVSLVGSAPGAQPTFMALIGSDGVPVQLVALNPATGQVVFPPPGYLIDTDPPRDEEHASVQGEDENLDENLPPAPTQYYVSPMGNVFSGNNAS</sequence>
<feature type="domain" description="Zn(2)-C6 fungal-type" evidence="5">
    <location>
        <begin position="108"/>
        <end position="138"/>
    </location>
</feature>
<comment type="subcellular location">
    <subcellularLocation>
        <location evidence="1">Nucleus</location>
    </subcellularLocation>
</comment>
<dbReference type="InParanoid" id="A0A165BP67"/>
<dbReference type="AlphaFoldDB" id="A0A165BP67"/>
<dbReference type="InterPro" id="IPR001138">
    <property type="entry name" value="Zn2Cys6_DnaBD"/>
</dbReference>
<feature type="compositionally biased region" description="Basic and acidic residues" evidence="3">
    <location>
        <begin position="161"/>
        <end position="173"/>
    </location>
</feature>
<dbReference type="Gene3D" id="4.10.240.10">
    <property type="entry name" value="Zn(2)-C6 fungal-type DNA-binding domain"/>
    <property type="match status" value="1"/>
</dbReference>
<dbReference type="GO" id="GO:0000981">
    <property type="term" value="F:DNA-binding transcription factor activity, RNA polymerase II-specific"/>
    <property type="evidence" value="ECO:0007669"/>
    <property type="project" value="InterPro"/>
</dbReference>
<keyword evidence="2" id="KW-0539">Nucleus</keyword>
<evidence type="ECO:0000256" key="3">
    <source>
        <dbReference type="SAM" id="MobiDB-lite"/>
    </source>
</evidence>
<dbReference type="GO" id="GO:0005634">
    <property type="term" value="C:nucleus"/>
    <property type="evidence" value="ECO:0007669"/>
    <property type="project" value="UniProtKB-SubCell"/>
</dbReference>
<dbReference type="Proteomes" id="UP000077266">
    <property type="component" value="Unassembled WGS sequence"/>
</dbReference>
<feature type="region of interest" description="Disordered" evidence="3">
    <location>
        <begin position="142"/>
        <end position="173"/>
    </location>
</feature>
<reference evidence="6 7" key="1">
    <citation type="journal article" date="2016" name="Mol. Biol. Evol.">
        <title>Comparative Genomics of Early-Diverging Mushroom-Forming Fungi Provides Insights into the Origins of Lignocellulose Decay Capabilities.</title>
        <authorList>
            <person name="Nagy L.G."/>
            <person name="Riley R."/>
            <person name="Tritt A."/>
            <person name="Adam C."/>
            <person name="Daum C."/>
            <person name="Floudas D."/>
            <person name="Sun H."/>
            <person name="Yadav J.S."/>
            <person name="Pangilinan J."/>
            <person name="Larsson K.H."/>
            <person name="Matsuura K."/>
            <person name="Barry K."/>
            <person name="Labutti K."/>
            <person name="Kuo R."/>
            <person name="Ohm R.A."/>
            <person name="Bhattacharya S.S."/>
            <person name="Shirouzu T."/>
            <person name="Yoshinaga Y."/>
            <person name="Martin F.M."/>
            <person name="Grigoriev I.V."/>
            <person name="Hibbett D.S."/>
        </authorList>
    </citation>
    <scope>NUCLEOTIDE SEQUENCE [LARGE SCALE GENOMIC DNA]</scope>
    <source>
        <strain evidence="6 7">HHB12029</strain>
    </source>
</reference>
<accession>A0A165BP67</accession>
<dbReference type="EMBL" id="KV426428">
    <property type="protein sequence ID" value="KZV81000.1"/>
    <property type="molecule type" value="Genomic_DNA"/>
</dbReference>
<dbReference type="CDD" id="cd00067">
    <property type="entry name" value="GAL4"/>
    <property type="match status" value="1"/>
</dbReference>
<keyword evidence="4" id="KW-0732">Signal</keyword>
<evidence type="ECO:0000259" key="5">
    <source>
        <dbReference type="PROSITE" id="PS50048"/>
    </source>
</evidence>
<dbReference type="Pfam" id="PF00172">
    <property type="entry name" value="Zn_clus"/>
    <property type="match status" value="1"/>
</dbReference>
<dbReference type="PROSITE" id="PS00463">
    <property type="entry name" value="ZN2_CY6_FUNGAL_1"/>
    <property type="match status" value="1"/>
</dbReference>
<evidence type="ECO:0000313" key="7">
    <source>
        <dbReference type="Proteomes" id="UP000077266"/>
    </source>
</evidence>
<dbReference type="InterPro" id="IPR036864">
    <property type="entry name" value="Zn2-C6_fun-type_DNA-bd_sf"/>
</dbReference>
<feature type="chain" id="PRO_5007855696" description="Zn(2)-C6 fungal-type domain-containing protein" evidence="4">
    <location>
        <begin position="19"/>
        <end position="300"/>
    </location>
</feature>
<feature type="region of interest" description="Disordered" evidence="3">
    <location>
        <begin position="254"/>
        <end position="300"/>
    </location>
</feature>
<feature type="signal peptide" evidence="4">
    <location>
        <begin position="1"/>
        <end position="18"/>
    </location>
</feature>
<evidence type="ECO:0000256" key="1">
    <source>
        <dbReference type="ARBA" id="ARBA00004123"/>
    </source>
</evidence>
<evidence type="ECO:0000313" key="6">
    <source>
        <dbReference type="EMBL" id="KZV81000.1"/>
    </source>
</evidence>
<dbReference type="PANTHER" id="PTHR31001">
    <property type="entry name" value="UNCHARACTERIZED TRANSCRIPTIONAL REGULATORY PROTEIN"/>
    <property type="match status" value="1"/>
</dbReference>
<dbReference type="GO" id="GO:0008270">
    <property type="term" value="F:zinc ion binding"/>
    <property type="evidence" value="ECO:0007669"/>
    <property type="project" value="InterPro"/>
</dbReference>
<dbReference type="SUPFAM" id="SSF57701">
    <property type="entry name" value="Zn2/Cys6 DNA-binding domain"/>
    <property type="match status" value="1"/>
</dbReference>
<keyword evidence="7" id="KW-1185">Reference proteome</keyword>
<gene>
    <name evidence="6" type="ORF">EXIGLDRAFT_845039</name>
</gene>
<protein>
    <recommendedName>
        <fullName evidence="5">Zn(2)-C6 fungal-type domain-containing protein</fullName>
    </recommendedName>
</protein>
<feature type="compositionally biased region" description="Low complexity" evidence="3">
    <location>
        <begin position="76"/>
        <end position="89"/>
    </location>
</feature>
<name>A0A165BP67_EXIGL</name>
<dbReference type="InterPro" id="IPR050613">
    <property type="entry name" value="Sec_Metabolite_Reg"/>
</dbReference>
<evidence type="ECO:0000256" key="2">
    <source>
        <dbReference type="ARBA" id="ARBA00023242"/>
    </source>
</evidence>
<feature type="region of interest" description="Disordered" evidence="3">
    <location>
        <begin position="71"/>
        <end position="99"/>
    </location>
</feature>
<proteinExistence type="predicted"/>
<dbReference type="SMART" id="SM00066">
    <property type="entry name" value="GAL4"/>
    <property type="match status" value="1"/>
</dbReference>
<dbReference type="PROSITE" id="PS50048">
    <property type="entry name" value="ZN2_CY6_FUNGAL_2"/>
    <property type="match status" value="1"/>
</dbReference>
<organism evidence="6 7">
    <name type="scientific">Exidia glandulosa HHB12029</name>
    <dbReference type="NCBI Taxonomy" id="1314781"/>
    <lineage>
        <taxon>Eukaryota</taxon>
        <taxon>Fungi</taxon>
        <taxon>Dikarya</taxon>
        <taxon>Basidiomycota</taxon>
        <taxon>Agaricomycotina</taxon>
        <taxon>Agaricomycetes</taxon>
        <taxon>Auriculariales</taxon>
        <taxon>Exidiaceae</taxon>
        <taxon>Exidia</taxon>
    </lineage>
</organism>
<evidence type="ECO:0000256" key="4">
    <source>
        <dbReference type="SAM" id="SignalP"/>
    </source>
</evidence>